<organism evidence="4 5">
    <name type="scientific">Orbilia ellipsospora</name>
    <dbReference type="NCBI Taxonomy" id="2528407"/>
    <lineage>
        <taxon>Eukaryota</taxon>
        <taxon>Fungi</taxon>
        <taxon>Dikarya</taxon>
        <taxon>Ascomycota</taxon>
        <taxon>Pezizomycotina</taxon>
        <taxon>Orbiliomycetes</taxon>
        <taxon>Orbiliales</taxon>
        <taxon>Orbiliaceae</taxon>
        <taxon>Orbilia</taxon>
    </lineage>
</organism>
<dbReference type="InterPro" id="IPR023631">
    <property type="entry name" value="Amidase_dom"/>
</dbReference>
<dbReference type="SUPFAM" id="SSF75304">
    <property type="entry name" value="Amidase signature (AS) enzymes"/>
    <property type="match status" value="1"/>
</dbReference>
<accession>A0AAV9X5H9</accession>
<comment type="similarity">
    <text evidence="1">Belongs to the amidase family.</text>
</comment>
<dbReference type="AlphaFoldDB" id="A0AAV9X5H9"/>
<dbReference type="GO" id="GO:0016787">
    <property type="term" value="F:hydrolase activity"/>
    <property type="evidence" value="ECO:0007669"/>
    <property type="project" value="UniProtKB-KW"/>
</dbReference>
<evidence type="ECO:0000313" key="4">
    <source>
        <dbReference type="EMBL" id="KAK6537338.1"/>
    </source>
</evidence>
<comment type="caution">
    <text evidence="4">The sequence shown here is derived from an EMBL/GenBank/DDBJ whole genome shotgun (WGS) entry which is preliminary data.</text>
</comment>
<dbReference type="EMBL" id="JAVHJO010000009">
    <property type="protein sequence ID" value="KAK6537338.1"/>
    <property type="molecule type" value="Genomic_DNA"/>
</dbReference>
<sequence length="369" mass="40646">MTFCPYNRQISAGGASGGEAALLAAKGSPLGWGTDIAGSIRIPCALNNLFGLRPSFGRFPASGIASTLTGLPIVNAVPGPMAADLESLAFLAKCIIDAGNWDHDHDIYCLPWRQDHYDSITRRAEIDNPNNNERLRFAIMKDDGLVTPHPPIARALNIVEEALEDKGHEVIPWLPPPHLSAANILFQILGSTAGQEIRTAIDASGEPPTDQLKSWYEDDEQGPSLTPEFWNLCHEREKYRKLYHSYWNSTANMTTTQRPVDGVIMPVTPTIGLNRAIPTSNYCAYTATPSLLDYTAVSFPVTFVDSSIDTQTEATLFGDFDQSVWETYRLDALDGSPVGLQVVCKRQEEEKVIALTKVIMQSLNNRKRK</sequence>
<evidence type="ECO:0000256" key="1">
    <source>
        <dbReference type="ARBA" id="ARBA00009199"/>
    </source>
</evidence>
<keyword evidence="2" id="KW-0378">Hydrolase</keyword>
<keyword evidence="5" id="KW-1185">Reference proteome</keyword>
<dbReference type="PANTHER" id="PTHR46072">
    <property type="entry name" value="AMIDASE-RELATED-RELATED"/>
    <property type="match status" value="1"/>
</dbReference>
<proteinExistence type="inferred from homology"/>
<dbReference type="PANTHER" id="PTHR46072:SF2">
    <property type="entry name" value="AMIDASE (EUROFUNG)"/>
    <property type="match status" value="1"/>
</dbReference>
<evidence type="ECO:0000313" key="5">
    <source>
        <dbReference type="Proteomes" id="UP001365542"/>
    </source>
</evidence>
<dbReference type="InterPro" id="IPR036928">
    <property type="entry name" value="AS_sf"/>
</dbReference>
<gene>
    <name evidence="4" type="ORF">TWF694_011529</name>
</gene>
<name>A0AAV9X5H9_9PEZI</name>
<dbReference type="Gene3D" id="3.90.1300.10">
    <property type="entry name" value="Amidase signature (AS) domain"/>
    <property type="match status" value="1"/>
</dbReference>
<dbReference type="Pfam" id="PF01425">
    <property type="entry name" value="Amidase"/>
    <property type="match status" value="1"/>
</dbReference>
<protein>
    <recommendedName>
        <fullName evidence="3">Amidase domain-containing protein</fullName>
    </recommendedName>
</protein>
<feature type="domain" description="Amidase" evidence="3">
    <location>
        <begin position="2"/>
        <end position="352"/>
    </location>
</feature>
<dbReference type="Proteomes" id="UP001365542">
    <property type="component" value="Unassembled WGS sequence"/>
</dbReference>
<evidence type="ECO:0000256" key="2">
    <source>
        <dbReference type="ARBA" id="ARBA00022801"/>
    </source>
</evidence>
<evidence type="ECO:0000259" key="3">
    <source>
        <dbReference type="Pfam" id="PF01425"/>
    </source>
</evidence>
<reference evidence="4 5" key="1">
    <citation type="submission" date="2019-10" db="EMBL/GenBank/DDBJ databases">
        <authorList>
            <person name="Palmer J.M."/>
        </authorList>
    </citation>
    <scope>NUCLEOTIDE SEQUENCE [LARGE SCALE GENOMIC DNA]</scope>
    <source>
        <strain evidence="4 5">TWF694</strain>
    </source>
</reference>